<protein>
    <recommendedName>
        <fullName evidence="4">DUF4352 domain-containing protein</fullName>
    </recommendedName>
</protein>
<evidence type="ECO:0008006" key="4">
    <source>
        <dbReference type="Google" id="ProtNLM"/>
    </source>
</evidence>
<evidence type="ECO:0000313" key="3">
    <source>
        <dbReference type="Proteomes" id="UP000199165"/>
    </source>
</evidence>
<organism evidence="2 3">
    <name type="scientific">Actinopolyspora righensis</name>
    <dbReference type="NCBI Taxonomy" id="995060"/>
    <lineage>
        <taxon>Bacteria</taxon>
        <taxon>Bacillati</taxon>
        <taxon>Actinomycetota</taxon>
        <taxon>Actinomycetes</taxon>
        <taxon>Actinopolysporales</taxon>
        <taxon>Actinopolysporaceae</taxon>
        <taxon>Actinopolyspora</taxon>
        <taxon>Actinopolyspora alba group</taxon>
    </lineage>
</organism>
<keyword evidence="3" id="KW-1185">Reference proteome</keyword>
<accession>A0A1I6ZRF9</accession>
<proteinExistence type="predicted"/>
<gene>
    <name evidence="2" type="ORF">SAMN04487904_10587</name>
</gene>
<dbReference type="AlphaFoldDB" id="A0A1I6ZRF9"/>
<evidence type="ECO:0000313" key="2">
    <source>
        <dbReference type="EMBL" id="SFT65191.1"/>
    </source>
</evidence>
<sequence>MKRGTVDGVTFKVHNVRSEASTNSLGNATPSPEGQRFVAFDMDVTNNSGEERSALGVSESRIHVGSAELHMDVDAPTLPTTFLPGDRVTSTHFVAVDCTAKQLRITAGLDMGQNQQLQHPVRNPHFRGPLPQEQPRPASGPAEEYSPPDPGTTPQQPRR</sequence>
<feature type="region of interest" description="Disordered" evidence="1">
    <location>
        <begin position="119"/>
        <end position="159"/>
    </location>
</feature>
<reference evidence="3" key="1">
    <citation type="submission" date="2016-10" db="EMBL/GenBank/DDBJ databases">
        <authorList>
            <person name="Varghese N."/>
            <person name="Submissions S."/>
        </authorList>
    </citation>
    <scope>NUCLEOTIDE SEQUENCE [LARGE SCALE GENOMIC DNA]</scope>
    <source>
        <strain evidence="3">DSM 45501</strain>
    </source>
</reference>
<dbReference type="Proteomes" id="UP000199165">
    <property type="component" value="Unassembled WGS sequence"/>
</dbReference>
<evidence type="ECO:0000256" key="1">
    <source>
        <dbReference type="SAM" id="MobiDB-lite"/>
    </source>
</evidence>
<dbReference type="EMBL" id="FPAT01000005">
    <property type="protein sequence ID" value="SFT65191.1"/>
    <property type="molecule type" value="Genomic_DNA"/>
</dbReference>
<name>A0A1I6ZRF9_9ACTN</name>